<dbReference type="EMBL" id="BPLQ01013206">
    <property type="protein sequence ID" value="GIY70616.1"/>
    <property type="molecule type" value="Genomic_DNA"/>
</dbReference>
<protein>
    <submittedName>
        <fullName evidence="1">Uncharacterized protein</fullName>
    </submittedName>
</protein>
<name>A0AAV4VKG1_9ARAC</name>
<accession>A0AAV4VKG1</accession>
<evidence type="ECO:0000313" key="2">
    <source>
        <dbReference type="Proteomes" id="UP001054837"/>
    </source>
</evidence>
<dbReference type="Proteomes" id="UP001054837">
    <property type="component" value="Unassembled WGS sequence"/>
</dbReference>
<dbReference type="AlphaFoldDB" id="A0AAV4VKG1"/>
<comment type="caution">
    <text evidence="1">The sequence shown here is derived from an EMBL/GenBank/DDBJ whole genome shotgun (WGS) entry which is preliminary data.</text>
</comment>
<proteinExistence type="predicted"/>
<gene>
    <name evidence="1" type="ORF">CDAR_409741</name>
</gene>
<evidence type="ECO:0000313" key="1">
    <source>
        <dbReference type="EMBL" id="GIY70616.1"/>
    </source>
</evidence>
<reference evidence="1 2" key="1">
    <citation type="submission" date="2021-06" db="EMBL/GenBank/DDBJ databases">
        <title>Caerostris darwini draft genome.</title>
        <authorList>
            <person name="Kono N."/>
            <person name="Arakawa K."/>
        </authorList>
    </citation>
    <scope>NUCLEOTIDE SEQUENCE [LARGE SCALE GENOMIC DNA]</scope>
</reference>
<organism evidence="1 2">
    <name type="scientific">Caerostris darwini</name>
    <dbReference type="NCBI Taxonomy" id="1538125"/>
    <lineage>
        <taxon>Eukaryota</taxon>
        <taxon>Metazoa</taxon>
        <taxon>Ecdysozoa</taxon>
        <taxon>Arthropoda</taxon>
        <taxon>Chelicerata</taxon>
        <taxon>Arachnida</taxon>
        <taxon>Araneae</taxon>
        <taxon>Araneomorphae</taxon>
        <taxon>Entelegynae</taxon>
        <taxon>Araneoidea</taxon>
        <taxon>Araneidae</taxon>
        <taxon>Caerostris</taxon>
    </lineage>
</organism>
<keyword evidence="2" id="KW-1185">Reference proteome</keyword>
<sequence>MVPYLPFVIMKAYGIRLNLQIKRTLNCFFHYVRVTLICRYTLLESLLDTRSRDHLLPQPHFAKDIMLNNSTPLSADDIVSCRTSKKAFLSTREPLSGAE</sequence>